<dbReference type="EMBL" id="MLAK01000742">
    <property type="protein sequence ID" value="OHT05900.1"/>
    <property type="molecule type" value="Genomic_DNA"/>
</dbReference>
<feature type="compositionally biased region" description="Low complexity" evidence="1">
    <location>
        <begin position="104"/>
        <end position="119"/>
    </location>
</feature>
<evidence type="ECO:0000313" key="3">
    <source>
        <dbReference type="Proteomes" id="UP000179807"/>
    </source>
</evidence>
<accession>A0A1J4K863</accession>
<evidence type="ECO:0000313" key="2">
    <source>
        <dbReference type="EMBL" id="OHT05900.1"/>
    </source>
</evidence>
<feature type="compositionally biased region" description="Basic and acidic residues" evidence="1">
    <location>
        <begin position="184"/>
        <end position="225"/>
    </location>
</feature>
<evidence type="ECO:0000256" key="1">
    <source>
        <dbReference type="SAM" id="MobiDB-lite"/>
    </source>
</evidence>
<proteinExistence type="predicted"/>
<feature type="compositionally biased region" description="Basic and acidic residues" evidence="1">
    <location>
        <begin position="92"/>
        <end position="103"/>
    </location>
</feature>
<feature type="compositionally biased region" description="Basic residues" evidence="1">
    <location>
        <begin position="125"/>
        <end position="134"/>
    </location>
</feature>
<dbReference type="AlphaFoldDB" id="A0A1J4K863"/>
<feature type="compositionally biased region" description="Basic residues" evidence="1">
    <location>
        <begin position="1"/>
        <end position="22"/>
    </location>
</feature>
<dbReference type="Proteomes" id="UP000179807">
    <property type="component" value="Unassembled WGS sequence"/>
</dbReference>
<sequence>MPPKKVFKPKQKKSATQRKLKKAKNDDNNNENDIENNNNENDIENNNNENDNYEDGNKENGNNDNDNEIKEKISEITSKTENDNENSNTMKKKVESDDSDNKSSDSNIKKPSSKNTKNSTFQPKFKSKKVHKFVPKANNKEQRTNKISAKSKKENDKEDDEEDLNKKPIKPSPENPAILSTAENDFKKSHSDKNENPKNENIKKDNKNIKKEKENIKSENDDNKRKSSNSEIENKNVKFDSKNDKIVKTPKNSQIKRESSFNPIHEKNSNIFMTSTKSTGHLNMLKPAPGASSPKNAKFWTQGKLSIWIIDRILKSLQLSPKNIQPHELYSCIPKDFDLSPKNIQPHTLFTLNYDFNLSDAFTQYIVNVFSFFHVNLIKASNLQDIIYSKHTFFISQPFTFDQQKDIFLIPDYFMNFSLDRFHYNTEIKRKNVCLPVAIFYTTNVENSVFFYENPTWKKICIDNRRENEMVYQPSIPSKANCIIIYKKVNEFLFPCENKM</sequence>
<gene>
    <name evidence="2" type="ORF">TRFO_26169</name>
</gene>
<protein>
    <submittedName>
        <fullName evidence="2">Uncharacterized protein</fullName>
    </submittedName>
</protein>
<dbReference type="RefSeq" id="XP_068359036.1">
    <property type="nucleotide sequence ID" value="XM_068504792.1"/>
</dbReference>
<comment type="caution">
    <text evidence="2">The sequence shown here is derived from an EMBL/GenBank/DDBJ whole genome shotgun (WGS) entry which is preliminary data.</text>
</comment>
<organism evidence="2 3">
    <name type="scientific">Tritrichomonas foetus</name>
    <dbReference type="NCBI Taxonomy" id="1144522"/>
    <lineage>
        <taxon>Eukaryota</taxon>
        <taxon>Metamonada</taxon>
        <taxon>Parabasalia</taxon>
        <taxon>Tritrichomonadida</taxon>
        <taxon>Tritrichomonadidae</taxon>
        <taxon>Tritrichomonas</taxon>
    </lineage>
</organism>
<keyword evidence="3" id="KW-1185">Reference proteome</keyword>
<feature type="compositionally biased region" description="Basic and acidic residues" evidence="1">
    <location>
        <begin position="232"/>
        <end position="247"/>
    </location>
</feature>
<dbReference type="VEuPathDB" id="TrichDB:TRFO_26169"/>
<feature type="region of interest" description="Disordered" evidence="1">
    <location>
        <begin position="1"/>
        <end position="257"/>
    </location>
</feature>
<dbReference type="GeneID" id="94839496"/>
<feature type="compositionally biased region" description="Basic and acidic residues" evidence="1">
    <location>
        <begin position="67"/>
        <end position="82"/>
    </location>
</feature>
<name>A0A1J4K863_9EUKA</name>
<feature type="compositionally biased region" description="Low complexity" evidence="1">
    <location>
        <begin position="35"/>
        <end position="50"/>
    </location>
</feature>
<reference evidence="2" key="1">
    <citation type="submission" date="2016-10" db="EMBL/GenBank/DDBJ databases">
        <authorList>
            <person name="Benchimol M."/>
            <person name="Almeida L.G."/>
            <person name="Vasconcelos A.T."/>
            <person name="Perreira-Neves A."/>
            <person name="Rosa I.A."/>
            <person name="Tasca T."/>
            <person name="Bogo M.R."/>
            <person name="de Souza W."/>
        </authorList>
    </citation>
    <scope>NUCLEOTIDE SEQUENCE [LARGE SCALE GENOMIC DNA]</scope>
    <source>
        <strain evidence="2">K</strain>
    </source>
</reference>